<dbReference type="Proteomes" id="UP000318102">
    <property type="component" value="Unassembled WGS sequence"/>
</dbReference>
<proteinExistence type="predicted"/>
<keyword evidence="1" id="KW-1133">Transmembrane helix</keyword>
<keyword evidence="3" id="KW-1185">Reference proteome</keyword>
<reference evidence="2 3" key="1">
    <citation type="submission" date="2019-07" db="EMBL/GenBank/DDBJ databases">
        <authorList>
            <person name="Kim J."/>
        </authorList>
    </citation>
    <scope>NUCLEOTIDE SEQUENCE [LARGE SCALE GENOMIC DNA]</scope>
    <source>
        <strain evidence="2 3">N4</strain>
    </source>
</reference>
<protein>
    <submittedName>
        <fullName evidence="2">Uncharacterized protein</fullName>
    </submittedName>
</protein>
<name>A0A559J2U9_9BACL</name>
<gene>
    <name evidence="2" type="ORF">FPZ44_14825</name>
</gene>
<evidence type="ECO:0000256" key="1">
    <source>
        <dbReference type="SAM" id="Phobius"/>
    </source>
</evidence>
<dbReference type="RefSeq" id="WP_144991324.1">
    <property type="nucleotide sequence ID" value="NZ_VNJK01000001.1"/>
</dbReference>
<evidence type="ECO:0000313" key="3">
    <source>
        <dbReference type="Proteomes" id="UP000318102"/>
    </source>
</evidence>
<comment type="caution">
    <text evidence="2">The sequence shown here is derived from an EMBL/GenBank/DDBJ whole genome shotgun (WGS) entry which is preliminary data.</text>
</comment>
<dbReference type="EMBL" id="VNJK01000001">
    <property type="protein sequence ID" value="TVX94214.1"/>
    <property type="molecule type" value="Genomic_DNA"/>
</dbReference>
<feature type="transmembrane region" description="Helical" evidence="1">
    <location>
        <begin position="12"/>
        <end position="32"/>
    </location>
</feature>
<sequence>MNVLNAWRRVITYMLVGMLVAVLSGCTSFLMVEPELKEEVWDVHEPKAPIYEEVYGKIVIPDDVYQP</sequence>
<organism evidence="2 3">
    <name type="scientific">Paenibacillus agilis</name>
    <dbReference type="NCBI Taxonomy" id="3020863"/>
    <lineage>
        <taxon>Bacteria</taxon>
        <taxon>Bacillati</taxon>
        <taxon>Bacillota</taxon>
        <taxon>Bacilli</taxon>
        <taxon>Bacillales</taxon>
        <taxon>Paenibacillaceae</taxon>
        <taxon>Paenibacillus</taxon>
    </lineage>
</organism>
<dbReference type="AlphaFoldDB" id="A0A559J2U9"/>
<keyword evidence="1" id="KW-0472">Membrane</keyword>
<keyword evidence="1" id="KW-0812">Transmembrane</keyword>
<dbReference type="OrthoDB" id="9883413at2"/>
<accession>A0A559J2U9</accession>
<evidence type="ECO:0000313" key="2">
    <source>
        <dbReference type="EMBL" id="TVX94214.1"/>
    </source>
</evidence>